<evidence type="ECO:0008006" key="10">
    <source>
        <dbReference type="Google" id="ProtNLM"/>
    </source>
</evidence>
<feature type="transmembrane region" description="Helical" evidence="7">
    <location>
        <begin position="418"/>
        <end position="436"/>
    </location>
</feature>
<dbReference type="Gene3D" id="1.20.1250.20">
    <property type="entry name" value="MFS general substrate transporter like domains"/>
    <property type="match status" value="2"/>
</dbReference>
<protein>
    <recommendedName>
        <fullName evidence="10">Major facilitator superfamily (MFS) profile domain-containing protein</fullName>
    </recommendedName>
</protein>
<feature type="transmembrane region" description="Helical" evidence="7">
    <location>
        <begin position="192"/>
        <end position="210"/>
    </location>
</feature>
<dbReference type="OrthoDB" id="4078873at2759"/>
<comment type="similarity">
    <text evidence="2">Belongs to the major facilitator superfamily.</text>
</comment>
<feature type="transmembrane region" description="Helical" evidence="7">
    <location>
        <begin position="442"/>
        <end position="463"/>
    </location>
</feature>
<evidence type="ECO:0000256" key="6">
    <source>
        <dbReference type="ARBA" id="ARBA00023136"/>
    </source>
</evidence>
<dbReference type="InterPro" id="IPR011701">
    <property type="entry name" value="MFS"/>
</dbReference>
<dbReference type="PANTHER" id="PTHR23501">
    <property type="entry name" value="MAJOR FACILITATOR SUPERFAMILY"/>
    <property type="match status" value="1"/>
</dbReference>
<sequence length="592" mass="65436">MGIISRFNSLPRASEVTPTPSLGQVTVDEKNAAHETTLQVPSDNESEHLQGGIREADAITKLWSWKHLVAAYILIWVINFMHAFSSGIVSTLTPYVTSTFQYHSLTATTTIVSSLIGGIIKLPFAKLIDIWGRTQCFGLGIGFVTLGLILMAACNDVKTYAAAQVFYTCGYNMISFVMNIFIVDTSTLRNRALMFALSATPYLATMWAYGPAAQHIIAPGGIGFRWGFGIWAILYPIFCAPLFGLFWYYHIQAKKAGMISQRKGNRTWKESFIYYAREFDVIGLILLSAGLALFLLPFSIYSYQAEQWRSPLIICLIVFGALLIVCFALYEKYLAPVTFVPWSLLKNRTVFFTFAMVGSLYTAWYIWDNYFYSFLIVVFDLSVQDATYITNIYTIGSTFWAVIVGIMFRYWGRIKWHAVLFGAPLTLLGNALMIPFRQPNSPVGLIVLCQVFIALGGATLVMCEQMTVQAVSKRKDIPALLATEGMVALIGGSIGSTIAAAMWTGIFPAKLAKYLPADAQSALASIYADITVQSGYPVGSPTRTGINQAYGDTQKLMLIASSCLNVITLAMPMLWEDVNVRTLDQQVSGVVV</sequence>
<dbReference type="Pfam" id="PF07690">
    <property type="entry name" value="MFS_1"/>
    <property type="match status" value="1"/>
</dbReference>
<keyword evidence="3" id="KW-0813">Transport</keyword>
<evidence type="ECO:0000256" key="3">
    <source>
        <dbReference type="ARBA" id="ARBA00022448"/>
    </source>
</evidence>
<dbReference type="FunFam" id="1.20.1250.20:FF:000284">
    <property type="entry name" value="Siderophore iron transporter mirB"/>
    <property type="match status" value="1"/>
</dbReference>
<evidence type="ECO:0000256" key="2">
    <source>
        <dbReference type="ARBA" id="ARBA00008335"/>
    </source>
</evidence>
<proteinExistence type="inferred from homology"/>
<dbReference type="Proteomes" id="UP000799537">
    <property type="component" value="Unassembled WGS sequence"/>
</dbReference>
<comment type="subcellular location">
    <subcellularLocation>
        <location evidence="1">Membrane</location>
        <topology evidence="1">Multi-pass membrane protein</topology>
    </subcellularLocation>
</comment>
<evidence type="ECO:0000256" key="5">
    <source>
        <dbReference type="ARBA" id="ARBA00022989"/>
    </source>
</evidence>
<gene>
    <name evidence="8" type="ORF">M409DRAFT_35683</name>
</gene>
<feature type="transmembrane region" description="Helical" evidence="7">
    <location>
        <begin position="308"/>
        <end position="330"/>
    </location>
</feature>
<feature type="transmembrane region" description="Helical" evidence="7">
    <location>
        <begin position="102"/>
        <end position="124"/>
    </location>
</feature>
<dbReference type="PANTHER" id="PTHR23501:SF3">
    <property type="entry name" value="MAJOR FACILITATOR SUPERFAMILY (MFS) PROFILE DOMAIN-CONTAINING PROTEIN"/>
    <property type="match status" value="1"/>
</dbReference>
<evidence type="ECO:0000256" key="4">
    <source>
        <dbReference type="ARBA" id="ARBA00022692"/>
    </source>
</evidence>
<feature type="transmembrane region" description="Helical" evidence="7">
    <location>
        <begin position="165"/>
        <end position="183"/>
    </location>
</feature>
<dbReference type="AlphaFoldDB" id="A0A6A6CWV3"/>
<evidence type="ECO:0000313" key="8">
    <source>
        <dbReference type="EMBL" id="KAF2171687.1"/>
    </source>
</evidence>
<keyword evidence="9" id="KW-1185">Reference proteome</keyword>
<dbReference type="InterPro" id="IPR036259">
    <property type="entry name" value="MFS_trans_sf"/>
</dbReference>
<dbReference type="SUPFAM" id="SSF103473">
    <property type="entry name" value="MFS general substrate transporter"/>
    <property type="match status" value="2"/>
</dbReference>
<evidence type="ECO:0000256" key="7">
    <source>
        <dbReference type="SAM" id="Phobius"/>
    </source>
</evidence>
<evidence type="ECO:0000313" key="9">
    <source>
        <dbReference type="Proteomes" id="UP000799537"/>
    </source>
</evidence>
<name>A0A6A6CWV3_ZASCE</name>
<feature type="transmembrane region" description="Helical" evidence="7">
    <location>
        <begin position="484"/>
        <end position="506"/>
    </location>
</feature>
<keyword evidence="4 7" id="KW-0812">Transmembrane</keyword>
<keyword evidence="6 7" id="KW-0472">Membrane</keyword>
<feature type="transmembrane region" description="Helical" evidence="7">
    <location>
        <begin position="387"/>
        <end position="411"/>
    </location>
</feature>
<reference evidence="8" key="1">
    <citation type="journal article" date="2020" name="Stud. Mycol.">
        <title>101 Dothideomycetes genomes: a test case for predicting lifestyles and emergence of pathogens.</title>
        <authorList>
            <person name="Haridas S."/>
            <person name="Albert R."/>
            <person name="Binder M."/>
            <person name="Bloem J."/>
            <person name="Labutti K."/>
            <person name="Salamov A."/>
            <person name="Andreopoulos B."/>
            <person name="Baker S."/>
            <person name="Barry K."/>
            <person name="Bills G."/>
            <person name="Bluhm B."/>
            <person name="Cannon C."/>
            <person name="Castanera R."/>
            <person name="Culley D."/>
            <person name="Daum C."/>
            <person name="Ezra D."/>
            <person name="Gonzalez J."/>
            <person name="Henrissat B."/>
            <person name="Kuo A."/>
            <person name="Liang C."/>
            <person name="Lipzen A."/>
            <person name="Lutzoni F."/>
            <person name="Magnuson J."/>
            <person name="Mondo S."/>
            <person name="Nolan M."/>
            <person name="Ohm R."/>
            <person name="Pangilinan J."/>
            <person name="Park H.-J."/>
            <person name="Ramirez L."/>
            <person name="Alfaro M."/>
            <person name="Sun H."/>
            <person name="Tritt A."/>
            <person name="Yoshinaga Y."/>
            <person name="Zwiers L.-H."/>
            <person name="Turgeon B."/>
            <person name="Goodwin S."/>
            <person name="Spatafora J."/>
            <person name="Crous P."/>
            <person name="Grigoriev I."/>
        </authorList>
    </citation>
    <scope>NUCLEOTIDE SEQUENCE</scope>
    <source>
        <strain evidence="8">ATCC 36951</strain>
    </source>
</reference>
<feature type="transmembrane region" description="Helical" evidence="7">
    <location>
        <begin position="350"/>
        <end position="367"/>
    </location>
</feature>
<dbReference type="GeneID" id="54563701"/>
<feature type="transmembrane region" description="Helical" evidence="7">
    <location>
        <begin position="272"/>
        <end position="296"/>
    </location>
</feature>
<keyword evidence="5 7" id="KW-1133">Transmembrane helix</keyword>
<dbReference type="EMBL" id="ML993582">
    <property type="protein sequence ID" value="KAF2171687.1"/>
    <property type="molecule type" value="Genomic_DNA"/>
</dbReference>
<feature type="transmembrane region" description="Helical" evidence="7">
    <location>
        <begin position="230"/>
        <end position="251"/>
    </location>
</feature>
<accession>A0A6A6CWV3</accession>
<dbReference type="GO" id="GO:0005886">
    <property type="term" value="C:plasma membrane"/>
    <property type="evidence" value="ECO:0007669"/>
    <property type="project" value="TreeGrafter"/>
</dbReference>
<evidence type="ECO:0000256" key="1">
    <source>
        <dbReference type="ARBA" id="ARBA00004141"/>
    </source>
</evidence>
<dbReference type="GO" id="GO:0022857">
    <property type="term" value="F:transmembrane transporter activity"/>
    <property type="evidence" value="ECO:0007669"/>
    <property type="project" value="InterPro"/>
</dbReference>
<organism evidence="8 9">
    <name type="scientific">Zasmidium cellare ATCC 36951</name>
    <dbReference type="NCBI Taxonomy" id="1080233"/>
    <lineage>
        <taxon>Eukaryota</taxon>
        <taxon>Fungi</taxon>
        <taxon>Dikarya</taxon>
        <taxon>Ascomycota</taxon>
        <taxon>Pezizomycotina</taxon>
        <taxon>Dothideomycetes</taxon>
        <taxon>Dothideomycetidae</taxon>
        <taxon>Mycosphaerellales</taxon>
        <taxon>Mycosphaerellaceae</taxon>
        <taxon>Zasmidium</taxon>
    </lineage>
</organism>
<dbReference type="RefSeq" id="XP_033672576.1">
    <property type="nucleotide sequence ID" value="XM_033810429.1"/>
</dbReference>
<feature type="transmembrane region" description="Helical" evidence="7">
    <location>
        <begin position="69"/>
        <end position="90"/>
    </location>
</feature>
<feature type="transmembrane region" description="Helical" evidence="7">
    <location>
        <begin position="136"/>
        <end position="153"/>
    </location>
</feature>